<dbReference type="PANTHER" id="PTHR23092">
    <property type="entry name" value="POLY(A) RNA POLYMERASE"/>
    <property type="match status" value="1"/>
</dbReference>
<dbReference type="RefSeq" id="XP_058334767.1">
    <property type="nucleotide sequence ID" value="XM_058471626.1"/>
</dbReference>
<feature type="region of interest" description="Disordered" evidence="5">
    <location>
        <begin position="200"/>
        <end position="286"/>
    </location>
</feature>
<gene>
    <name evidence="8" type="ORF">N7468_002329</name>
</gene>
<feature type="compositionally biased region" description="Acidic residues" evidence="5">
    <location>
        <begin position="84"/>
        <end position="102"/>
    </location>
</feature>
<sequence length="614" mass="68955">MTLPFQFRGNQPPKDQGRRPGRDQYRPSRDRRARPRHEFTFRAPVPTAQRPLLSGKRETTPEQLQSAEGSGKVAPKFASLDALSDSEEAEMEFSDDSEEEEGAPPRKKQALGLDGSMSQHEAGGLDENGRPLTPAAAPAPAPTPKWSNPDPYTALPPPDDTQHKKIDMIKLIRKARLTTTEQPKKNDAVVQNEDFISLGAAEDKLDDSDSDNARKAPENAPKGPRGLDSRITLPQGSKAPTGPKAMGLQDDQIKVPSTKLKNPPRKFNTDGSIHRSWQPSKEQDTAPWMHGRTQATHMPARLHSEIIAFYSWVKPHDFEQIVRADLVRRLDEGFRKRYRGSQFQDVGRRGFGERKGQIYAFAAYVRDLDIAVPGSIETIAHARVPILKFVDKLTGLRVDLSFDNDSGLLANRTFNEWKRQFPEMPIIVSVIKQFLLLRGLNEVPTGGLGGFSITCLVTSMLQHMPRSQHQNLGDILRRFFTFYGNDFNWRDMGIRMNPPGYFNKLFGKRDRLAIEDPNNPANDISGGTREVFLIFQSFSNASRQLDDQMNALTKANDDKTSILKVILGANFDEYVEQREQLYRVYMSAPQFAKYRPPPPPPPESPPPPPPPAPL</sequence>
<dbReference type="Proteomes" id="UP001150941">
    <property type="component" value="Unassembled WGS sequence"/>
</dbReference>
<dbReference type="GO" id="GO:0010605">
    <property type="term" value="P:negative regulation of macromolecule metabolic process"/>
    <property type="evidence" value="ECO:0007669"/>
    <property type="project" value="UniProtKB-ARBA"/>
</dbReference>
<dbReference type="InterPro" id="IPR002058">
    <property type="entry name" value="PAP_assoc"/>
</dbReference>
<dbReference type="SUPFAM" id="SSF81631">
    <property type="entry name" value="PAP/OAS1 substrate-binding domain"/>
    <property type="match status" value="1"/>
</dbReference>
<comment type="similarity">
    <text evidence="1">Belongs to the DNA polymerase type-B-like family.</text>
</comment>
<dbReference type="SUPFAM" id="SSF81301">
    <property type="entry name" value="Nucleotidyltransferase"/>
    <property type="match status" value="1"/>
</dbReference>
<evidence type="ECO:0000256" key="5">
    <source>
        <dbReference type="SAM" id="MobiDB-lite"/>
    </source>
</evidence>
<dbReference type="InterPro" id="IPR045862">
    <property type="entry name" value="Trf4-like"/>
</dbReference>
<dbReference type="InterPro" id="IPR054708">
    <property type="entry name" value="MTPAP-like_central"/>
</dbReference>
<dbReference type="EMBL" id="JAPQKS010000002">
    <property type="protein sequence ID" value="KAJ5247346.1"/>
    <property type="molecule type" value="Genomic_DNA"/>
</dbReference>
<feature type="compositionally biased region" description="Basic and acidic residues" evidence="5">
    <location>
        <begin position="15"/>
        <end position="40"/>
    </location>
</feature>
<dbReference type="GeneID" id="83198929"/>
<reference evidence="8" key="2">
    <citation type="journal article" date="2023" name="IMA Fungus">
        <title>Comparative genomic study of the Penicillium genus elucidates a diverse pangenome and 15 lateral gene transfer events.</title>
        <authorList>
            <person name="Petersen C."/>
            <person name="Sorensen T."/>
            <person name="Nielsen M.R."/>
            <person name="Sondergaard T.E."/>
            <person name="Sorensen J.L."/>
            <person name="Fitzpatrick D.A."/>
            <person name="Frisvad J.C."/>
            <person name="Nielsen K.L."/>
        </authorList>
    </citation>
    <scope>NUCLEOTIDE SEQUENCE</scope>
    <source>
        <strain evidence="8">IBT 19713</strain>
    </source>
</reference>
<dbReference type="GO" id="GO:0043634">
    <property type="term" value="P:polyadenylation-dependent ncRNA catabolic process"/>
    <property type="evidence" value="ECO:0007669"/>
    <property type="project" value="TreeGrafter"/>
</dbReference>
<dbReference type="Pfam" id="PF22600">
    <property type="entry name" value="MTPAP-like_central"/>
    <property type="match status" value="1"/>
</dbReference>
<keyword evidence="4" id="KW-0460">Magnesium</keyword>
<dbReference type="OrthoDB" id="273917at2759"/>
<proteinExistence type="inferred from homology"/>
<evidence type="ECO:0000313" key="8">
    <source>
        <dbReference type="EMBL" id="KAJ5247346.1"/>
    </source>
</evidence>
<dbReference type="GO" id="GO:1990817">
    <property type="term" value="F:poly(A) RNA polymerase activity"/>
    <property type="evidence" value="ECO:0007669"/>
    <property type="project" value="UniProtKB-EC"/>
</dbReference>
<dbReference type="Pfam" id="PF03828">
    <property type="entry name" value="PAP_assoc"/>
    <property type="match status" value="1"/>
</dbReference>
<name>A0A9W9PJX8_9EURO</name>
<accession>A0A9W9PJX8</accession>
<protein>
    <recommendedName>
        <fullName evidence="2">polynucleotide adenylyltransferase</fullName>
        <ecNumber evidence="2">2.7.7.19</ecNumber>
    </recommendedName>
</protein>
<feature type="region of interest" description="Disordered" evidence="5">
    <location>
        <begin position="1"/>
        <end position="167"/>
    </location>
</feature>
<feature type="region of interest" description="Disordered" evidence="5">
    <location>
        <begin position="591"/>
        <end position="614"/>
    </location>
</feature>
<dbReference type="GO" id="GO:0005730">
    <property type="term" value="C:nucleolus"/>
    <property type="evidence" value="ECO:0007669"/>
    <property type="project" value="TreeGrafter"/>
</dbReference>
<feature type="compositionally biased region" description="Pro residues" evidence="5">
    <location>
        <begin position="595"/>
        <end position="614"/>
    </location>
</feature>
<dbReference type="GO" id="GO:0031123">
    <property type="term" value="P:RNA 3'-end processing"/>
    <property type="evidence" value="ECO:0007669"/>
    <property type="project" value="TreeGrafter"/>
</dbReference>
<dbReference type="AlphaFoldDB" id="A0A9W9PJX8"/>
<dbReference type="EC" id="2.7.7.19" evidence="2"/>
<dbReference type="GO" id="GO:0031499">
    <property type="term" value="C:TRAMP complex"/>
    <property type="evidence" value="ECO:0007669"/>
    <property type="project" value="TreeGrafter"/>
</dbReference>
<dbReference type="InterPro" id="IPR043519">
    <property type="entry name" value="NT_sf"/>
</dbReference>
<feature type="compositionally biased region" description="Polar residues" evidence="5">
    <location>
        <begin position="269"/>
        <end position="280"/>
    </location>
</feature>
<evidence type="ECO:0000256" key="2">
    <source>
        <dbReference type="ARBA" id="ARBA00012388"/>
    </source>
</evidence>
<dbReference type="Gene3D" id="1.10.1410.10">
    <property type="match status" value="1"/>
</dbReference>
<dbReference type="PANTHER" id="PTHR23092:SF15">
    <property type="entry name" value="INACTIVE NON-CANONICAL POLY(A) RNA POLYMERASE PROTEIN TRF4-2-RELATED"/>
    <property type="match status" value="1"/>
</dbReference>
<evidence type="ECO:0000259" key="6">
    <source>
        <dbReference type="Pfam" id="PF03828"/>
    </source>
</evidence>
<feature type="domain" description="PAP-associated" evidence="6">
    <location>
        <begin position="471"/>
        <end position="522"/>
    </location>
</feature>
<evidence type="ECO:0000256" key="3">
    <source>
        <dbReference type="ARBA" id="ARBA00022723"/>
    </source>
</evidence>
<evidence type="ECO:0000256" key="1">
    <source>
        <dbReference type="ARBA" id="ARBA00008593"/>
    </source>
</evidence>
<keyword evidence="3" id="KW-0479">Metal-binding</keyword>
<keyword evidence="9" id="KW-1185">Reference proteome</keyword>
<evidence type="ECO:0000313" key="9">
    <source>
        <dbReference type="Proteomes" id="UP001150941"/>
    </source>
</evidence>
<feature type="domain" description="Poly(A) RNA polymerase mitochondrial-like central palm" evidence="7">
    <location>
        <begin position="361"/>
        <end position="414"/>
    </location>
</feature>
<comment type="caution">
    <text evidence="8">The sequence shown here is derived from an EMBL/GenBank/DDBJ whole genome shotgun (WGS) entry which is preliminary data.</text>
</comment>
<organism evidence="8 9">
    <name type="scientific">Penicillium chermesinum</name>
    <dbReference type="NCBI Taxonomy" id="63820"/>
    <lineage>
        <taxon>Eukaryota</taxon>
        <taxon>Fungi</taxon>
        <taxon>Dikarya</taxon>
        <taxon>Ascomycota</taxon>
        <taxon>Pezizomycotina</taxon>
        <taxon>Eurotiomycetes</taxon>
        <taxon>Eurotiomycetidae</taxon>
        <taxon>Eurotiales</taxon>
        <taxon>Aspergillaceae</taxon>
        <taxon>Penicillium</taxon>
    </lineage>
</organism>
<evidence type="ECO:0000256" key="4">
    <source>
        <dbReference type="ARBA" id="ARBA00022842"/>
    </source>
</evidence>
<dbReference type="CDD" id="cd05402">
    <property type="entry name" value="NT_PAP_TUTase"/>
    <property type="match status" value="1"/>
</dbReference>
<evidence type="ECO:0000259" key="7">
    <source>
        <dbReference type="Pfam" id="PF22600"/>
    </source>
</evidence>
<dbReference type="GO" id="GO:0003729">
    <property type="term" value="F:mRNA binding"/>
    <property type="evidence" value="ECO:0007669"/>
    <property type="project" value="TreeGrafter"/>
</dbReference>
<dbReference type="GO" id="GO:0046872">
    <property type="term" value="F:metal ion binding"/>
    <property type="evidence" value="ECO:0007669"/>
    <property type="project" value="UniProtKB-KW"/>
</dbReference>
<reference evidence="8" key="1">
    <citation type="submission" date="2022-11" db="EMBL/GenBank/DDBJ databases">
        <authorList>
            <person name="Petersen C."/>
        </authorList>
    </citation>
    <scope>NUCLEOTIDE SEQUENCE</scope>
    <source>
        <strain evidence="8">IBT 19713</strain>
    </source>
</reference>